<dbReference type="VEuPathDB" id="FungiDB:RhiirFUN_001785"/>
<dbReference type="EMBL" id="KI297182">
    <property type="protein sequence ID" value="ESA00458.1"/>
    <property type="molecule type" value="Genomic_DNA"/>
</dbReference>
<evidence type="ECO:0000256" key="4">
    <source>
        <dbReference type="ARBA" id="ARBA00022840"/>
    </source>
</evidence>
<dbReference type="SUPFAM" id="SSF56112">
    <property type="entry name" value="Protein kinase-like (PK-like)"/>
    <property type="match status" value="1"/>
</dbReference>
<dbReference type="PANTHER" id="PTHR44329:SF288">
    <property type="entry name" value="MITOGEN-ACTIVATED PROTEIN KINASE KINASE KINASE 20"/>
    <property type="match status" value="1"/>
</dbReference>
<dbReference type="Gene3D" id="1.10.510.10">
    <property type="entry name" value="Transferase(Phosphotransferase) domain 1"/>
    <property type="match status" value="1"/>
</dbReference>
<evidence type="ECO:0000256" key="3">
    <source>
        <dbReference type="ARBA" id="ARBA00022777"/>
    </source>
</evidence>
<keyword evidence="3" id="KW-0418">Kinase</keyword>
<evidence type="ECO:0000259" key="5">
    <source>
        <dbReference type="PROSITE" id="PS50011"/>
    </source>
</evidence>
<accession>U9T297</accession>
<dbReference type="Pfam" id="PF00069">
    <property type="entry name" value="Pkinase"/>
    <property type="match status" value="1"/>
</dbReference>
<feature type="domain" description="Protein kinase" evidence="5">
    <location>
        <begin position="195"/>
        <end position="455"/>
    </location>
</feature>
<dbReference type="GO" id="GO:0005524">
    <property type="term" value="F:ATP binding"/>
    <property type="evidence" value="ECO:0007669"/>
    <property type="project" value="UniProtKB-KW"/>
</dbReference>
<dbReference type="eggNOG" id="KOG0192">
    <property type="taxonomic scope" value="Eukaryota"/>
</dbReference>
<organism evidence="6">
    <name type="scientific">Rhizophagus irregularis (strain DAOM 181602 / DAOM 197198 / MUCL 43194)</name>
    <name type="common">Arbuscular mycorrhizal fungus</name>
    <name type="synonym">Glomus intraradices</name>
    <dbReference type="NCBI Taxonomy" id="747089"/>
    <lineage>
        <taxon>Eukaryota</taxon>
        <taxon>Fungi</taxon>
        <taxon>Fungi incertae sedis</taxon>
        <taxon>Mucoromycota</taxon>
        <taxon>Glomeromycotina</taxon>
        <taxon>Glomeromycetes</taxon>
        <taxon>Glomerales</taxon>
        <taxon>Glomeraceae</taxon>
        <taxon>Rhizophagus</taxon>
    </lineage>
</organism>
<dbReference type="InterPro" id="IPR051681">
    <property type="entry name" value="Ser/Thr_Kinases-Pseudokinases"/>
</dbReference>
<reference evidence="6" key="1">
    <citation type="submission" date="2013-07" db="EMBL/GenBank/DDBJ databases">
        <title>The genome of an arbuscular mycorrhizal fungus provides insights into the evolution of the oldest plant symbiosis.</title>
        <authorList>
            <consortium name="DOE Joint Genome Institute"/>
            <person name="Tisserant E."/>
            <person name="Malbreil M."/>
            <person name="Kuo A."/>
            <person name="Kohler A."/>
            <person name="Symeonidi A."/>
            <person name="Balestrini R."/>
            <person name="Charron P."/>
            <person name="Duensing N."/>
            <person name="Frei-dit-Frey N."/>
            <person name="Gianinazzi-Pearson V."/>
            <person name="Gilbert B."/>
            <person name="Handa Y."/>
            <person name="Hijri M."/>
            <person name="Kaul R."/>
            <person name="Kawaguchi M."/>
            <person name="Krajinski F."/>
            <person name="Lammers P."/>
            <person name="Lapierre D."/>
            <person name="Masclaux F.G."/>
            <person name="Murat C."/>
            <person name="Morin E."/>
            <person name="Ndikumana S."/>
            <person name="Pagni M."/>
            <person name="Petitpierre D."/>
            <person name="Requena N."/>
            <person name="Rosikiewicz P."/>
            <person name="Riley R."/>
            <person name="Saito K."/>
            <person name="San Clemente H."/>
            <person name="Shapiro H."/>
            <person name="van Tuinen D."/>
            <person name="Becard G."/>
            <person name="Bonfante P."/>
            <person name="Paszkowski U."/>
            <person name="Shachar-Hill Y."/>
            <person name="Young J.P."/>
            <person name="Sanders I.R."/>
            <person name="Henrissat B."/>
            <person name="Rensing S.A."/>
            <person name="Grigoriev I.V."/>
            <person name="Corradi N."/>
            <person name="Roux C."/>
            <person name="Martin F."/>
        </authorList>
    </citation>
    <scope>NUCLEOTIDE SEQUENCE</scope>
    <source>
        <strain evidence="6">DAOM 197198</strain>
    </source>
</reference>
<dbReference type="InterPro" id="IPR011009">
    <property type="entry name" value="Kinase-like_dom_sf"/>
</dbReference>
<dbReference type="PANTHER" id="PTHR44329">
    <property type="entry name" value="SERINE/THREONINE-PROTEIN KINASE TNNI3K-RELATED"/>
    <property type="match status" value="1"/>
</dbReference>
<keyword evidence="2" id="KW-0547">Nucleotide-binding</keyword>
<dbReference type="HOGENOM" id="CLU_538775_0_0_1"/>
<gene>
    <name evidence="6" type="ORF">GLOINDRAFT_8475</name>
</gene>
<keyword evidence="1" id="KW-0808">Transferase</keyword>
<name>U9T297_RHIID</name>
<proteinExistence type="predicted"/>
<dbReference type="InterPro" id="IPR000719">
    <property type="entry name" value="Prot_kinase_dom"/>
</dbReference>
<dbReference type="AlphaFoldDB" id="U9T297"/>
<sequence length="506" mass="59073">MSHKRKELQHTIPYIQRYPYTTCYRNTRILDGVIPYMDPKFFEENHSYGLTEKSDIYKCWQNEPVERPYIDQVIQELDGFNPIDPIDPENKNVSTGLNSNERNISLRINFWEFLKIDNEASLDNDIFGFPTTRGKMFTKIKIRWKVKGRTVRLSLLSYNLLRFKECDTKNGLKVLKILLNDEILQIFRCYDPLDFKNLTEVASGGSALVYNVYWKNISKLAIKKFDKNFNQNTIINEILLTGIVNSHPNIIQFYGVTKLKDEINYSLVLEYADGGTLRNYLRNNTITFEWKNQLRFAKEIASAILWLHDNTKVIHGDLHPNNILIHKDTIKLADFGRSCQKGSANHTKACGVIPYMDPKFFEENHSYGLTEKSDMYSLGILFWELTSRLSPFDFENKNHLEIIRIKQDILNNKLRETPIPGTNDKFVSLYKKCWQHEPDERPYIDQVIQELDSFNPIDPIDSENNCNCVSTGLNSNESVSTENEIFDLPSCEDYDINSDRYNISVR</sequence>
<protein>
    <recommendedName>
        <fullName evidence="5">Protein kinase domain-containing protein</fullName>
    </recommendedName>
</protein>
<dbReference type="VEuPathDB" id="FungiDB:RhiirFUN_001782"/>
<evidence type="ECO:0000256" key="2">
    <source>
        <dbReference type="ARBA" id="ARBA00022741"/>
    </source>
</evidence>
<evidence type="ECO:0000313" key="6">
    <source>
        <dbReference type="EMBL" id="ESA00458.1"/>
    </source>
</evidence>
<dbReference type="PROSITE" id="PS50011">
    <property type="entry name" value="PROTEIN_KINASE_DOM"/>
    <property type="match status" value="1"/>
</dbReference>
<evidence type="ECO:0000256" key="1">
    <source>
        <dbReference type="ARBA" id="ARBA00022679"/>
    </source>
</evidence>
<keyword evidence="4" id="KW-0067">ATP-binding</keyword>
<dbReference type="GO" id="GO:0004674">
    <property type="term" value="F:protein serine/threonine kinase activity"/>
    <property type="evidence" value="ECO:0007669"/>
    <property type="project" value="TreeGrafter"/>
</dbReference>